<dbReference type="InParanoid" id="A0A674PES5"/>
<name>A0A674PES5_TAKRU</name>
<organism evidence="3 4">
    <name type="scientific">Takifugu rubripes</name>
    <name type="common">Japanese pufferfish</name>
    <name type="synonym">Fugu rubripes</name>
    <dbReference type="NCBI Taxonomy" id="31033"/>
    <lineage>
        <taxon>Eukaryota</taxon>
        <taxon>Metazoa</taxon>
        <taxon>Chordata</taxon>
        <taxon>Craniata</taxon>
        <taxon>Vertebrata</taxon>
        <taxon>Euteleostomi</taxon>
        <taxon>Actinopterygii</taxon>
        <taxon>Neopterygii</taxon>
        <taxon>Teleostei</taxon>
        <taxon>Neoteleostei</taxon>
        <taxon>Acanthomorphata</taxon>
        <taxon>Eupercaria</taxon>
        <taxon>Tetraodontiformes</taxon>
        <taxon>Tetradontoidea</taxon>
        <taxon>Tetraodontidae</taxon>
        <taxon>Takifugu</taxon>
    </lineage>
</organism>
<proteinExistence type="predicted"/>
<dbReference type="AlphaFoldDB" id="A0A674PES5"/>
<reference evidence="3" key="3">
    <citation type="submission" date="2025-09" db="UniProtKB">
        <authorList>
            <consortium name="Ensembl"/>
        </authorList>
    </citation>
    <scope>IDENTIFICATION</scope>
</reference>
<accession>A0A674PES5</accession>
<feature type="region of interest" description="Disordered" evidence="1">
    <location>
        <begin position="1"/>
        <end position="20"/>
    </location>
</feature>
<evidence type="ECO:0000256" key="1">
    <source>
        <dbReference type="SAM" id="MobiDB-lite"/>
    </source>
</evidence>
<sequence>MSLLAPHRISAARPNQTSPHRWSRKISVTCDLVLDLILGFKDRFIRSTQLTVLILISCLGTAHILLWFTLLVRKRIPHYCPQPAL</sequence>
<dbReference type="Ensembl" id="ENSTRUT00000077108.1">
    <property type="protein sequence ID" value="ENSTRUP00000084212.1"/>
    <property type="gene ID" value="ENSTRUG00000033211.1"/>
</dbReference>
<keyword evidence="2" id="KW-0812">Transmembrane</keyword>
<protein>
    <submittedName>
        <fullName evidence="3">Uncharacterized protein</fullName>
    </submittedName>
</protein>
<keyword evidence="2" id="KW-1133">Transmembrane helix</keyword>
<evidence type="ECO:0000313" key="3">
    <source>
        <dbReference type="Ensembl" id="ENSTRUP00000084212.1"/>
    </source>
</evidence>
<feature type="transmembrane region" description="Helical" evidence="2">
    <location>
        <begin position="50"/>
        <end position="72"/>
    </location>
</feature>
<dbReference type="Proteomes" id="UP000005226">
    <property type="component" value="Chromosome 17"/>
</dbReference>
<keyword evidence="2" id="KW-0472">Membrane</keyword>
<keyword evidence="4" id="KW-1185">Reference proteome</keyword>
<evidence type="ECO:0000256" key="2">
    <source>
        <dbReference type="SAM" id="Phobius"/>
    </source>
</evidence>
<evidence type="ECO:0000313" key="4">
    <source>
        <dbReference type="Proteomes" id="UP000005226"/>
    </source>
</evidence>
<reference evidence="3" key="2">
    <citation type="submission" date="2025-08" db="UniProtKB">
        <authorList>
            <consortium name="Ensembl"/>
        </authorList>
    </citation>
    <scope>IDENTIFICATION</scope>
</reference>
<reference evidence="3 4" key="1">
    <citation type="journal article" date="2011" name="Genome Biol. Evol.">
        <title>Integration of the genetic map and genome assembly of fugu facilitates insights into distinct features of genome evolution in teleosts and mammals.</title>
        <authorList>
            <person name="Kai W."/>
            <person name="Kikuchi K."/>
            <person name="Tohari S."/>
            <person name="Chew A.K."/>
            <person name="Tay A."/>
            <person name="Fujiwara A."/>
            <person name="Hosoya S."/>
            <person name="Suetake H."/>
            <person name="Naruse K."/>
            <person name="Brenner S."/>
            <person name="Suzuki Y."/>
            <person name="Venkatesh B."/>
        </authorList>
    </citation>
    <scope>NUCLEOTIDE SEQUENCE [LARGE SCALE GENOMIC DNA]</scope>
</reference>